<dbReference type="Proteomes" id="UP000605253">
    <property type="component" value="Unassembled WGS sequence"/>
</dbReference>
<comment type="similarity">
    <text evidence="1">Belongs to the polyphosphate kinase 2 (PPK2) family. Class I subfamily.</text>
</comment>
<gene>
    <name evidence="5" type="ORF">GCM10011365_10450</name>
</gene>
<accession>A0A917CL81</accession>
<dbReference type="AlphaFoldDB" id="A0A917CL81"/>
<dbReference type="PANTHER" id="PTHR34383:SF3">
    <property type="entry name" value="POLYPHOSPHATE:AMP PHOSPHOTRANSFERASE"/>
    <property type="match status" value="1"/>
</dbReference>
<evidence type="ECO:0000313" key="5">
    <source>
        <dbReference type="EMBL" id="GGF91162.1"/>
    </source>
</evidence>
<dbReference type="InterPro" id="IPR022300">
    <property type="entry name" value="PPK2-rel_1"/>
</dbReference>
<reference evidence="5" key="2">
    <citation type="submission" date="2020-09" db="EMBL/GenBank/DDBJ databases">
        <authorList>
            <person name="Sun Q."/>
            <person name="Zhou Y."/>
        </authorList>
    </citation>
    <scope>NUCLEOTIDE SEQUENCE</scope>
    <source>
        <strain evidence="5">CGMCC 1.12181</strain>
    </source>
</reference>
<reference evidence="5" key="1">
    <citation type="journal article" date="2014" name="Int. J. Syst. Evol. Microbiol.">
        <title>Complete genome sequence of Corynebacterium casei LMG S-19264T (=DSM 44701T), isolated from a smear-ripened cheese.</title>
        <authorList>
            <consortium name="US DOE Joint Genome Institute (JGI-PGF)"/>
            <person name="Walter F."/>
            <person name="Albersmeier A."/>
            <person name="Kalinowski J."/>
            <person name="Ruckert C."/>
        </authorList>
    </citation>
    <scope>NUCLEOTIDE SEQUENCE</scope>
    <source>
        <strain evidence="5">CGMCC 1.12181</strain>
    </source>
</reference>
<evidence type="ECO:0000256" key="3">
    <source>
        <dbReference type="ARBA" id="ARBA00022777"/>
    </source>
</evidence>
<comment type="caution">
    <text evidence="5">The sequence shown here is derived from an EMBL/GenBank/DDBJ whole genome shotgun (WGS) entry which is preliminary data.</text>
</comment>
<dbReference type="GO" id="GO:0008976">
    <property type="term" value="F:polyphosphate kinase activity"/>
    <property type="evidence" value="ECO:0007669"/>
    <property type="project" value="InterPro"/>
</dbReference>
<dbReference type="Gene3D" id="3.40.50.300">
    <property type="entry name" value="P-loop containing nucleotide triphosphate hydrolases"/>
    <property type="match status" value="1"/>
</dbReference>
<dbReference type="InterPro" id="IPR016898">
    <property type="entry name" value="Polyphosphate_phosphotransfera"/>
</dbReference>
<keyword evidence="3" id="KW-0418">Kinase</keyword>
<dbReference type="SUPFAM" id="SSF52540">
    <property type="entry name" value="P-loop containing nucleoside triphosphate hydrolases"/>
    <property type="match status" value="1"/>
</dbReference>
<keyword evidence="2" id="KW-0808">Transferase</keyword>
<dbReference type="InterPro" id="IPR022488">
    <property type="entry name" value="PPK2-related"/>
</dbReference>
<dbReference type="PANTHER" id="PTHR34383">
    <property type="entry name" value="POLYPHOSPHATE:AMP PHOSPHOTRANSFERASE-RELATED"/>
    <property type="match status" value="1"/>
</dbReference>
<name>A0A917CL81_9GAMM</name>
<protein>
    <recommendedName>
        <fullName evidence="4">Polyphosphate kinase-2-related domain-containing protein</fullName>
    </recommendedName>
</protein>
<dbReference type="GO" id="GO:0006797">
    <property type="term" value="P:polyphosphate metabolic process"/>
    <property type="evidence" value="ECO:0007669"/>
    <property type="project" value="InterPro"/>
</dbReference>
<dbReference type="Pfam" id="PF03976">
    <property type="entry name" value="PPK2"/>
    <property type="match status" value="1"/>
</dbReference>
<keyword evidence="6" id="KW-1185">Reference proteome</keyword>
<proteinExistence type="inferred from homology"/>
<dbReference type="PIRSF" id="PIRSF028756">
    <property type="entry name" value="PPK2_prd"/>
    <property type="match status" value="1"/>
</dbReference>
<evidence type="ECO:0000259" key="4">
    <source>
        <dbReference type="Pfam" id="PF03976"/>
    </source>
</evidence>
<feature type="domain" description="Polyphosphate kinase-2-related" evidence="4">
    <location>
        <begin position="11"/>
        <end position="242"/>
    </location>
</feature>
<evidence type="ECO:0000313" key="6">
    <source>
        <dbReference type="Proteomes" id="UP000605253"/>
    </source>
</evidence>
<sequence>MSDLHHWFENNHNDLKQMSRELGDLSRQMRAEGKQSILVIFQALDAAGKDSTVRNVFRDCDPGLLHVHSFKAPSKEEAAHDFMWRCYPHFPAQGEISVFNRSYYEETLVVRVHPHFLGAQKIDVPVKKSFWQQRFDTINRVEKHLTQNRTQVIKFMLDIGKDVQRERLVRRYANQDKNWKFNINDLKERDHWDQYQIAFDDMLDKTSSDEAPWYIIPADDKQMMRLLVATIMTKRLKKMNPQWPPLKSMNENELAFLAETLRSDARDED</sequence>
<dbReference type="EMBL" id="BMEO01000003">
    <property type="protein sequence ID" value="GGF91162.1"/>
    <property type="molecule type" value="Genomic_DNA"/>
</dbReference>
<dbReference type="NCBIfam" id="TIGR03709">
    <property type="entry name" value="PPK2_rel_1"/>
    <property type="match status" value="1"/>
</dbReference>
<dbReference type="InterPro" id="IPR027417">
    <property type="entry name" value="P-loop_NTPase"/>
</dbReference>
<evidence type="ECO:0000256" key="1">
    <source>
        <dbReference type="ARBA" id="ARBA00009924"/>
    </source>
</evidence>
<evidence type="ECO:0000256" key="2">
    <source>
        <dbReference type="ARBA" id="ARBA00022679"/>
    </source>
</evidence>
<organism evidence="5 6">
    <name type="scientific">Marinicella pacifica</name>
    <dbReference type="NCBI Taxonomy" id="1171543"/>
    <lineage>
        <taxon>Bacteria</taxon>
        <taxon>Pseudomonadati</taxon>
        <taxon>Pseudomonadota</taxon>
        <taxon>Gammaproteobacteria</taxon>
        <taxon>Lysobacterales</taxon>
        <taxon>Marinicellaceae</taxon>
        <taxon>Marinicella</taxon>
    </lineage>
</organism>